<dbReference type="SUPFAM" id="SSF46565">
    <property type="entry name" value="Chaperone J-domain"/>
    <property type="match status" value="1"/>
</dbReference>
<evidence type="ECO:0000256" key="2">
    <source>
        <dbReference type="SAM" id="Phobius"/>
    </source>
</evidence>
<keyword evidence="1" id="KW-0143">Chaperone</keyword>
<protein>
    <recommendedName>
        <fullName evidence="3">J domain-containing protein</fullName>
    </recommendedName>
</protein>
<dbReference type="CDD" id="cd06257">
    <property type="entry name" value="DnaJ"/>
    <property type="match status" value="1"/>
</dbReference>
<accession>A0A3M4M793</accession>
<sequence>MNCWNVLELDRNADERSIKRQYAKLLKVNRPDEDPEAFQRLRNAYEQALDQARNRSEEDEHEYAFETDNGDAANESFMPLQVVVHEAPVAEPVVAAETPPVEQSWYTRAQQTTAYNLQSQHRLAKDLGADAQFQQLLVQRCLLDTTENLELLKAAALQFQWLTPWQKVTLGVHQEKRLIQALLDEALPRLQTLLESQQERQFLDELKALEQQPWLEKLEHREHLQRWTMTLLLNTRDWTLALFERICTLFDWDQKHYAPTDPPSLWQRLVERCESYGFAKRLRDLLAENSDAGEAAKLLLQPPDLKSQLRTAKTCDPAVWQSCERLCEDLTYRYPEVLEQYPDADLTSWRALYGKVHFNPYLRTYLFGLVFILMAGLVPTSKAGKFDLPNTIFAALSLPVVLLLVVHVFMSFWRPVSNSFASVDEYLSIRLLPDWLSWPGHQALLLRHGIPATVAGIAFANAGAKALIIYAIALLAWIILSPYRMSRFQSYCATKTGGWQRIKSYCAENIGKGVMIILGMMFAFVLAVLIFGPGHPR</sequence>
<keyword evidence="2" id="KW-0812">Transmembrane</keyword>
<dbReference type="InterPro" id="IPR036869">
    <property type="entry name" value="J_dom_sf"/>
</dbReference>
<dbReference type="InterPro" id="IPR001623">
    <property type="entry name" value="DnaJ_domain"/>
</dbReference>
<dbReference type="AlphaFoldDB" id="A0A3M4M793"/>
<dbReference type="Proteomes" id="UP000277236">
    <property type="component" value="Unassembled WGS sequence"/>
</dbReference>
<dbReference type="EMBL" id="RBRE01000014">
    <property type="protein sequence ID" value="RMQ49788.1"/>
    <property type="molecule type" value="Genomic_DNA"/>
</dbReference>
<name>A0A3M4M793_PSECI</name>
<proteinExistence type="predicted"/>
<comment type="caution">
    <text evidence="4">The sequence shown here is derived from an EMBL/GenBank/DDBJ whole genome shotgun (WGS) entry which is preliminary data.</text>
</comment>
<feature type="transmembrane region" description="Helical" evidence="2">
    <location>
        <begin position="362"/>
        <end position="380"/>
    </location>
</feature>
<evidence type="ECO:0000259" key="3">
    <source>
        <dbReference type="PROSITE" id="PS50076"/>
    </source>
</evidence>
<evidence type="ECO:0000313" key="5">
    <source>
        <dbReference type="Proteomes" id="UP000277236"/>
    </source>
</evidence>
<feature type="transmembrane region" description="Helical" evidence="2">
    <location>
        <begin position="392"/>
        <end position="413"/>
    </location>
</feature>
<reference evidence="4 5" key="1">
    <citation type="submission" date="2018-08" db="EMBL/GenBank/DDBJ databases">
        <title>Recombination of ecologically and evolutionarily significant loci maintains genetic cohesion in the Pseudomonas syringae species complex.</title>
        <authorList>
            <person name="Dillon M."/>
            <person name="Thakur S."/>
            <person name="Almeida R.N.D."/>
            <person name="Weir B.S."/>
            <person name="Guttman D.S."/>
        </authorList>
    </citation>
    <scope>NUCLEOTIDE SEQUENCE [LARGE SCALE GENOMIC DNA]</scope>
    <source>
        <strain evidence="4 5">ICMP 3353</strain>
    </source>
</reference>
<keyword evidence="2" id="KW-0472">Membrane</keyword>
<dbReference type="RefSeq" id="WP_122314455.1">
    <property type="nucleotide sequence ID" value="NZ_RBRE01000014.1"/>
</dbReference>
<gene>
    <name evidence="4" type="ORF">ALQ04_01233</name>
</gene>
<organism evidence="4 5">
    <name type="scientific">Pseudomonas cichorii</name>
    <dbReference type="NCBI Taxonomy" id="36746"/>
    <lineage>
        <taxon>Bacteria</taxon>
        <taxon>Pseudomonadati</taxon>
        <taxon>Pseudomonadota</taxon>
        <taxon>Gammaproteobacteria</taxon>
        <taxon>Pseudomonadales</taxon>
        <taxon>Pseudomonadaceae</taxon>
        <taxon>Pseudomonas</taxon>
    </lineage>
</organism>
<keyword evidence="2" id="KW-1133">Transmembrane helix</keyword>
<evidence type="ECO:0000313" key="4">
    <source>
        <dbReference type="EMBL" id="RMQ49788.1"/>
    </source>
</evidence>
<evidence type="ECO:0000256" key="1">
    <source>
        <dbReference type="ARBA" id="ARBA00023186"/>
    </source>
</evidence>
<feature type="transmembrane region" description="Helical" evidence="2">
    <location>
        <begin position="454"/>
        <end position="480"/>
    </location>
</feature>
<dbReference type="PROSITE" id="PS50076">
    <property type="entry name" value="DNAJ_2"/>
    <property type="match status" value="1"/>
</dbReference>
<dbReference type="OrthoDB" id="5524449at2"/>
<feature type="domain" description="J" evidence="3">
    <location>
        <begin position="2"/>
        <end position="62"/>
    </location>
</feature>
<feature type="transmembrane region" description="Helical" evidence="2">
    <location>
        <begin position="510"/>
        <end position="531"/>
    </location>
</feature>
<dbReference type="SMART" id="SM00271">
    <property type="entry name" value="DnaJ"/>
    <property type="match status" value="1"/>
</dbReference>
<dbReference type="Gene3D" id="1.10.287.110">
    <property type="entry name" value="DnaJ domain"/>
    <property type="match status" value="1"/>
</dbReference>